<evidence type="ECO:0000313" key="2">
    <source>
        <dbReference type="EMBL" id="TRY66506.1"/>
    </source>
</evidence>
<evidence type="ECO:0000256" key="1">
    <source>
        <dbReference type="SAM" id="SignalP"/>
    </source>
</evidence>
<feature type="non-terminal residue" evidence="2">
    <location>
        <position position="161"/>
    </location>
</feature>
<sequence>MLNAIFIALLLLLRGQAAHINGFVVFAPIKVAHKQVWEQDGSGMDIKEWPPFDDPSKTCDGTADETIEITFTDTTGCFQFQTPGFNAGGYPNSTNVTPGRNSYGCQFNNQFGNNNVTGTVTVFKEGFEFEKDDNGACVDLFVFGFVDDVSDQEDFSTMAGM</sequence>
<feature type="signal peptide" evidence="1">
    <location>
        <begin position="1"/>
        <end position="17"/>
    </location>
</feature>
<accession>A0A553NM35</accession>
<dbReference type="AlphaFoldDB" id="A0A553NM35"/>
<gene>
    <name evidence="2" type="ORF">TCAL_13867</name>
</gene>
<protein>
    <submittedName>
        <fullName evidence="2">Uncharacterized protein</fullName>
    </submittedName>
</protein>
<proteinExistence type="predicted"/>
<name>A0A553NM35_TIGCA</name>
<comment type="caution">
    <text evidence="2">The sequence shown here is derived from an EMBL/GenBank/DDBJ whole genome shotgun (WGS) entry which is preliminary data.</text>
</comment>
<feature type="chain" id="PRO_5021879395" evidence="1">
    <location>
        <begin position="18"/>
        <end position="161"/>
    </location>
</feature>
<keyword evidence="3" id="KW-1185">Reference proteome</keyword>
<organism evidence="2 3">
    <name type="scientific">Tigriopus californicus</name>
    <name type="common">Marine copepod</name>
    <dbReference type="NCBI Taxonomy" id="6832"/>
    <lineage>
        <taxon>Eukaryota</taxon>
        <taxon>Metazoa</taxon>
        <taxon>Ecdysozoa</taxon>
        <taxon>Arthropoda</taxon>
        <taxon>Crustacea</taxon>
        <taxon>Multicrustacea</taxon>
        <taxon>Hexanauplia</taxon>
        <taxon>Copepoda</taxon>
        <taxon>Harpacticoida</taxon>
        <taxon>Harpacticidae</taxon>
        <taxon>Tigriopus</taxon>
    </lineage>
</organism>
<dbReference type="EMBL" id="VCGU01000048">
    <property type="protein sequence ID" value="TRY66506.1"/>
    <property type="molecule type" value="Genomic_DNA"/>
</dbReference>
<dbReference type="Proteomes" id="UP000318571">
    <property type="component" value="Unassembled WGS sequence"/>
</dbReference>
<reference evidence="2 3" key="1">
    <citation type="journal article" date="2018" name="Nat. Ecol. Evol.">
        <title>Genomic signatures of mitonuclear coevolution across populations of Tigriopus californicus.</title>
        <authorList>
            <person name="Barreto F.S."/>
            <person name="Watson E.T."/>
            <person name="Lima T.G."/>
            <person name="Willett C.S."/>
            <person name="Edmands S."/>
            <person name="Li W."/>
            <person name="Burton R.S."/>
        </authorList>
    </citation>
    <scope>NUCLEOTIDE SEQUENCE [LARGE SCALE GENOMIC DNA]</scope>
    <source>
        <strain evidence="2 3">San Diego</strain>
    </source>
</reference>
<keyword evidence="1" id="KW-0732">Signal</keyword>
<evidence type="ECO:0000313" key="3">
    <source>
        <dbReference type="Proteomes" id="UP000318571"/>
    </source>
</evidence>